<keyword evidence="2" id="KW-0902">Two-component regulatory system</keyword>
<dbReference type="GO" id="GO:0000160">
    <property type="term" value="P:phosphorelay signal transduction system"/>
    <property type="evidence" value="ECO:0007669"/>
    <property type="project" value="UniProtKB-KW"/>
</dbReference>
<dbReference type="InterPro" id="IPR011006">
    <property type="entry name" value="CheY-like_superfamily"/>
</dbReference>
<dbReference type="GO" id="GO:0035438">
    <property type="term" value="F:cyclic-di-GMP binding"/>
    <property type="evidence" value="ECO:0007669"/>
    <property type="project" value="InterPro"/>
</dbReference>
<evidence type="ECO:0000313" key="6">
    <source>
        <dbReference type="Proteomes" id="UP000228621"/>
    </source>
</evidence>
<feature type="domain" description="Response regulatory" evidence="4">
    <location>
        <begin position="5"/>
        <end position="123"/>
    </location>
</feature>
<comment type="caution">
    <text evidence="5">The sequence shown here is derived from an EMBL/GenBank/DDBJ whole genome shotgun (WGS) entry which is preliminary data.</text>
</comment>
<keyword evidence="1 3" id="KW-0597">Phosphoprotein</keyword>
<reference evidence="6" key="1">
    <citation type="journal article" date="2019" name="Genome Announc.">
        <title>Draft Genome Sequence of Pseudoalteromonas piscicida Strain 36Y ROTHPW, an Hypersaline Seawater Isolate from the South Coast of Sonora, Mexico.</title>
        <authorList>
            <person name="Sanchez-Diaz R."/>
            <person name="Molina-Garza Z.J."/>
            <person name="Cruz-Suarez L.E."/>
            <person name="Selvin J."/>
            <person name="Kiran G.S."/>
            <person name="Ibarra-Gamez J.C."/>
            <person name="Gomez-Gil B."/>
            <person name="Galaviz-Silva L."/>
        </authorList>
    </citation>
    <scope>NUCLEOTIDE SEQUENCE [LARGE SCALE GENOMIC DNA]</scope>
    <source>
        <strain evidence="6">36Y_RITHPW</strain>
    </source>
</reference>
<sequence>MRNVTFLVVDDCLTVRNLVRNIIHTRLGSDKVLLAKNGQHALQILDSEKVDIIISDWNMPELNGEELLYQVRNHSKLKDIPFIMMTSNGGRDFVITAIQNGVSHFVVKPFKADKLEAAVNKSWNSASKRQSVRHSALPEHQIHITTRPSLTTGQVINISHTGMQIHVPYNEKLRLFQLTQFDLVFHDNIDALPLYLIGLTGTIVRIEASDEQTQDCLLGVKFTLDAFTNTTTANLNALLTYLDEQAPDEVANC</sequence>
<evidence type="ECO:0000256" key="1">
    <source>
        <dbReference type="ARBA" id="ARBA00022553"/>
    </source>
</evidence>
<dbReference type="InterPro" id="IPR009875">
    <property type="entry name" value="PilZ_domain"/>
</dbReference>
<dbReference type="InterPro" id="IPR001789">
    <property type="entry name" value="Sig_transdc_resp-reg_receiver"/>
</dbReference>
<dbReference type="Pfam" id="PF00072">
    <property type="entry name" value="Response_reg"/>
    <property type="match status" value="1"/>
</dbReference>
<protein>
    <submittedName>
        <fullName evidence="5">Response regulator receiver protein</fullName>
    </submittedName>
</protein>
<evidence type="ECO:0000256" key="2">
    <source>
        <dbReference type="ARBA" id="ARBA00023012"/>
    </source>
</evidence>
<dbReference type="PANTHER" id="PTHR44591:SF14">
    <property type="entry name" value="PROTEIN PILG"/>
    <property type="match status" value="1"/>
</dbReference>
<dbReference type="PANTHER" id="PTHR44591">
    <property type="entry name" value="STRESS RESPONSE REGULATOR PROTEIN 1"/>
    <property type="match status" value="1"/>
</dbReference>
<dbReference type="Gene3D" id="3.40.50.2300">
    <property type="match status" value="1"/>
</dbReference>
<dbReference type="PROSITE" id="PS50110">
    <property type="entry name" value="RESPONSE_REGULATORY"/>
    <property type="match status" value="1"/>
</dbReference>
<dbReference type="Pfam" id="PF07238">
    <property type="entry name" value="PilZ"/>
    <property type="match status" value="1"/>
</dbReference>
<evidence type="ECO:0000259" key="4">
    <source>
        <dbReference type="PROSITE" id="PS50110"/>
    </source>
</evidence>
<dbReference type="OrthoDB" id="9800897at2"/>
<dbReference type="InterPro" id="IPR050595">
    <property type="entry name" value="Bact_response_regulator"/>
</dbReference>
<dbReference type="EMBL" id="NKHF01000033">
    <property type="protein sequence ID" value="PCK32363.1"/>
    <property type="molecule type" value="Genomic_DNA"/>
</dbReference>
<dbReference type="AlphaFoldDB" id="A0A2A5JSC8"/>
<organism evidence="5 6">
    <name type="scientific">Pseudoalteromonas piscicida</name>
    <dbReference type="NCBI Taxonomy" id="43662"/>
    <lineage>
        <taxon>Bacteria</taxon>
        <taxon>Pseudomonadati</taxon>
        <taxon>Pseudomonadota</taxon>
        <taxon>Gammaproteobacteria</taxon>
        <taxon>Alteromonadales</taxon>
        <taxon>Pseudoalteromonadaceae</taxon>
        <taxon>Pseudoalteromonas</taxon>
    </lineage>
</organism>
<name>A0A2A5JSC8_PSEO7</name>
<evidence type="ECO:0000313" key="5">
    <source>
        <dbReference type="EMBL" id="PCK32363.1"/>
    </source>
</evidence>
<gene>
    <name evidence="5" type="ORF">CEX98_07395</name>
</gene>
<dbReference type="SUPFAM" id="SSF52172">
    <property type="entry name" value="CheY-like"/>
    <property type="match status" value="1"/>
</dbReference>
<keyword evidence="6" id="KW-1185">Reference proteome</keyword>
<proteinExistence type="predicted"/>
<dbReference type="RefSeq" id="WP_099641461.1">
    <property type="nucleotide sequence ID" value="NZ_NKHF01000033.1"/>
</dbReference>
<dbReference type="Proteomes" id="UP000228621">
    <property type="component" value="Unassembled WGS sequence"/>
</dbReference>
<dbReference type="SMART" id="SM00448">
    <property type="entry name" value="REC"/>
    <property type="match status" value="1"/>
</dbReference>
<feature type="modified residue" description="4-aspartylphosphate" evidence="3">
    <location>
        <position position="56"/>
    </location>
</feature>
<accession>A0A2A5JSC8</accession>
<evidence type="ECO:0000256" key="3">
    <source>
        <dbReference type="PROSITE-ProRule" id="PRU00169"/>
    </source>
</evidence>